<sequence length="69" mass="7783">HGFALAAYVVEEVVVITGALLSAAILWLSKQLRQRATLLGRIYYTQAAVQAVLCLFFLNYWNFIGFRFG</sequence>
<proteinExistence type="predicted"/>
<reference evidence="2" key="1">
    <citation type="journal article" date="2014" name="Front. Microbiol.">
        <title>High frequency of phylogenetically diverse reductive dehalogenase-homologous genes in deep subseafloor sedimentary metagenomes.</title>
        <authorList>
            <person name="Kawai M."/>
            <person name="Futagami T."/>
            <person name="Toyoda A."/>
            <person name="Takaki Y."/>
            <person name="Nishi S."/>
            <person name="Hori S."/>
            <person name="Arai W."/>
            <person name="Tsubouchi T."/>
            <person name="Morono Y."/>
            <person name="Uchiyama I."/>
            <person name="Ito T."/>
            <person name="Fujiyama A."/>
            <person name="Inagaki F."/>
            <person name="Takami H."/>
        </authorList>
    </citation>
    <scope>NUCLEOTIDE SEQUENCE</scope>
    <source>
        <strain evidence="2">Expedition CK06-06</strain>
    </source>
</reference>
<dbReference type="AlphaFoldDB" id="X0Z043"/>
<gene>
    <name evidence="2" type="ORF">S01H1_84306</name>
</gene>
<feature type="non-terminal residue" evidence="2">
    <location>
        <position position="1"/>
    </location>
</feature>
<keyword evidence="1" id="KW-0472">Membrane</keyword>
<keyword evidence="1" id="KW-1133">Transmembrane helix</keyword>
<dbReference type="EMBL" id="BARS01057519">
    <property type="protein sequence ID" value="GAG42031.1"/>
    <property type="molecule type" value="Genomic_DNA"/>
</dbReference>
<evidence type="ECO:0000313" key="2">
    <source>
        <dbReference type="EMBL" id="GAG42031.1"/>
    </source>
</evidence>
<name>X0Z043_9ZZZZ</name>
<organism evidence="2">
    <name type="scientific">marine sediment metagenome</name>
    <dbReference type="NCBI Taxonomy" id="412755"/>
    <lineage>
        <taxon>unclassified sequences</taxon>
        <taxon>metagenomes</taxon>
        <taxon>ecological metagenomes</taxon>
    </lineage>
</organism>
<feature type="transmembrane region" description="Helical" evidence="1">
    <location>
        <begin position="41"/>
        <end position="61"/>
    </location>
</feature>
<comment type="caution">
    <text evidence="2">The sequence shown here is derived from an EMBL/GenBank/DDBJ whole genome shotgun (WGS) entry which is preliminary data.</text>
</comment>
<protein>
    <submittedName>
        <fullName evidence="2">Uncharacterized protein</fullName>
    </submittedName>
</protein>
<accession>X0Z043</accession>
<keyword evidence="1" id="KW-0812">Transmembrane</keyword>
<evidence type="ECO:0000256" key="1">
    <source>
        <dbReference type="SAM" id="Phobius"/>
    </source>
</evidence>
<feature type="transmembrane region" description="Helical" evidence="1">
    <location>
        <begin position="6"/>
        <end position="29"/>
    </location>
</feature>